<feature type="region of interest" description="Disordered" evidence="1">
    <location>
        <begin position="1"/>
        <end position="20"/>
    </location>
</feature>
<dbReference type="Gene3D" id="1.20.1290.10">
    <property type="entry name" value="AhpD-like"/>
    <property type="match status" value="1"/>
</dbReference>
<dbReference type="Pfam" id="PF02627">
    <property type="entry name" value="CMD"/>
    <property type="match status" value="1"/>
</dbReference>
<dbReference type="PANTHER" id="PTHR33570:SF9">
    <property type="entry name" value="BLL4600 PROTEIN"/>
    <property type="match status" value="1"/>
</dbReference>
<dbReference type="PANTHER" id="PTHR33570">
    <property type="entry name" value="4-CARBOXYMUCONOLACTONE DECARBOXYLASE FAMILY PROTEIN"/>
    <property type="match status" value="1"/>
</dbReference>
<proteinExistence type="predicted"/>
<comment type="caution">
    <text evidence="3">The sequence shown here is derived from an EMBL/GenBank/DDBJ whole genome shotgun (WGS) entry which is preliminary data.</text>
</comment>
<evidence type="ECO:0000313" key="4">
    <source>
        <dbReference type="Proteomes" id="UP000698752"/>
    </source>
</evidence>
<evidence type="ECO:0000313" key="3">
    <source>
        <dbReference type="EMBL" id="MBR0651640.1"/>
    </source>
</evidence>
<accession>A0ABS5EKU2</accession>
<dbReference type="InterPro" id="IPR003779">
    <property type="entry name" value="CMD-like"/>
</dbReference>
<dbReference type="SUPFAM" id="SSF69118">
    <property type="entry name" value="AhpD-like"/>
    <property type="match status" value="1"/>
</dbReference>
<dbReference type="Proteomes" id="UP000698752">
    <property type="component" value="Unassembled WGS sequence"/>
</dbReference>
<evidence type="ECO:0000259" key="2">
    <source>
        <dbReference type="Pfam" id="PF02627"/>
    </source>
</evidence>
<keyword evidence="4" id="KW-1185">Reference proteome</keyword>
<feature type="domain" description="Carboxymuconolactone decarboxylase-like" evidence="2">
    <location>
        <begin position="28"/>
        <end position="111"/>
    </location>
</feature>
<organism evidence="3 4">
    <name type="scientific">Neoroseomonas terrae</name>
    <dbReference type="NCBI Taxonomy" id="424799"/>
    <lineage>
        <taxon>Bacteria</taxon>
        <taxon>Pseudomonadati</taxon>
        <taxon>Pseudomonadota</taxon>
        <taxon>Alphaproteobacteria</taxon>
        <taxon>Acetobacterales</taxon>
        <taxon>Acetobacteraceae</taxon>
        <taxon>Neoroseomonas</taxon>
    </lineage>
</organism>
<evidence type="ECO:0000256" key="1">
    <source>
        <dbReference type="SAM" id="MobiDB-lite"/>
    </source>
</evidence>
<dbReference type="InterPro" id="IPR029032">
    <property type="entry name" value="AhpD-like"/>
</dbReference>
<dbReference type="InterPro" id="IPR052512">
    <property type="entry name" value="4CMD/NDH-1_regulator"/>
</dbReference>
<protein>
    <submittedName>
        <fullName evidence="3">Carboxymuconolactone decarboxylase family protein</fullName>
    </submittedName>
</protein>
<reference evidence="4" key="1">
    <citation type="journal article" date="2021" name="Syst. Appl. Microbiol.">
        <title>Roseomonas hellenica sp. nov., isolated from roots of wild-growing Alkanna tinctoria.</title>
        <authorList>
            <person name="Rat A."/>
            <person name="Naranjo H.D."/>
            <person name="Lebbe L."/>
            <person name="Cnockaert M."/>
            <person name="Krigas N."/>
            <person name="Grigoriadou K."/>
            <person name="Maloupa E."/>
            <person name="Willems A."/>
        </authorList>
    </citation>
    <scope>NUCLEOTIDE SEQUENCE [LARGE SCALE GENOMIC DNA]</scope>
    <source>
        <strain evidence="4">LMG 31159</strain>
    </source>
</reference>
<dbReference type="EMBL" id="JAAEDI010000020">
    <property type="protein sequence ID" value="MBR0651640.1"/>
    <property type="molecule type" value="Genomic_DNA"/>
</dbReference>
<gene>
    <name evidence="3" type="ORF">GXW78_18370</name>
</gene>
<feature type="compositionally biased region" description="Low complexity" evidence="1">
    <location>
        <begin position="8"/>
        <end position="17"/>
    </location>
</feature>
<sequence length="122" mass="13666">MTTDTSSRRSALSYSSQARRDRINPHFPKLVEMTRDYVYADVWERPELSKRDRSIVTIAALTALGFRDQLEGHIGRGLANGLSREEVSEIITHLALYSGWPSAMTAAHVATTVFEEQDKAKG</sequence>
<name>A0ABS5EKU2_9PROT</name>